<sequence length="213" mass="22731">MSLRYRVTLDASAAVTDFRSTFKNAGACFGGGNAPPHQSACVALLLSRASGIMEVRDANGETIRYKRDTYTMAMNYVSPGDNASIMSSPADYTTGDVVILNSMIGIAAGTAATGDPIDAALNGVFKLKKVAGDVFAPGVNAYWDAAQKLVTHRHGDRRHAPRSYVQACDGGRGHCSRPVVGCLLMQIPPDITPRPLDNMTAIPAKHRHDVRQT</sequence>
<evidence type="ECO:0000313" key="1">
    <source>
        <dbReference type="EMBL" id="GEN61627.1"/>
    </source>
</evidence>
<reference evidence="1 2" key="1">
    <citation type="submission" date="2019-07" db="EMBL/GenBank/DDBJ databases">
        <title>Whole genome shotgun sequence of Acetobacter nitrogenifigens NBRC 105050.</title>
        <authorList>
            <person name="Hosoyama A."/>
            <person name="Uohara A."/>
            <person name="Ohji S."/>
            <person name="Ichikawa N."/>
        </authorList>
    </citation>
    <scope>NUCLEOTIDE SEQUENCE [LARGE SCALE GENOMIC DNA]</scope>
    <source>
        <strain evidence="1 2">NBRC 105050</strain>
    </source>
</reference>
<dbReference type="Proteomes" id="UP000321635">
    <property type="component" value="Unassembled WGS sequence"/>
</dbReference>
<evidence type="ECO:0000313" key="2">
    <source>
        <dbReference type="Proteomes" id="UP000321635"/>
    </source>
</evidence>
<keyword evidence="2" id="KW-1185">Reference proteome</keyword>
<protein>
    <submittedName>
        <fullName evidence="1">Uncharacterized protein</fullName>
    </submittedName>
</protein>
<dbReference type="STRING" id="1120919.GCA_000429165_03775"/>
<dbReference type="InterPro" id="IPR011231">
    <property type="entry name" value="Phage_VT1-Sakai_H0018"/>
</dbReference>
<dbReference type="Pfam" id="PF09956">
    <property type="entry name" value="Phage_cement_2"/>
    <property type="match status" value="1"/>
</dbReference>
<accession>A0A511XF99</accession>
<name>A0A511XF99_9PROT</name>
<proteinExistence type="predicted"/>
<dbReference type="AlphaFoldDB" id="A0A511XF99"/>
<organism evidence="1 2">
    <name type="scientific">Acetobacter nitrogenifigens DSM 23921 = NBRC 105050</name>
    <dbReference type="NCBI Taxonomy" id="1120919"/>
    <lineage>
        <taxon>Bacteria</taxon>
        <taxon>Pseudomonadati</taxon>
        <taxon>Pseudomonadota</taxon>
        <taxon>Alphaproteobacteria</taxon>
        <taxon>Acetobacterales</taxon>
        <taxon>Acetobacteraceae</taxon>
        <taxon>Acetobacter</taxon>
    </lineage>
</organism>
<dbReference type="EMBL" id="BJYF01000052">
    <property type="protein sequence ID" value="GEN61627.1"/>
    <property type="molecule type" value="Genomic_DNA"/>
</dbReference>
<comment type="caution">
    <text evidence="1">The sequence shown here is derived from an EMBL/GenBank/DDBJ whole genome shotgun (WGS) entry which is preliminary data.</text>
</comment>
<gene>
    <name evidence="1" type="ORF">ANI02nite_35110</name>
</gene>